<dbReference type="Gene3D" id="3.40.50.880">
    <property type="match status" value="1"/>
</dbReference>
<keyword evidence="3" id="KW-1185">Reference proteome</keyword>
<dbReference type="NCBIfam" id="TIGR01383">
    <property type="entry name" value="not_thiJ"/>
    <property type="match status" value="1"/>
</dbReference>
<gene>
    <name evidence="2" type="ORF">HMPREF1316_2052</name>
</gene>
<dbReference type="InterPro" id="IPR002818">
    <property type="entry name" value="DJ-1/PfpI"/>
</dbReference>
<dbReference type="InterPro" id="IPR029062">
    <property type="entry name" value="Class_I_gatase-like"/>
</dbReference>
<dbReference type="PANTHER" id="PTHR48094">
    <property type="entry name" value="PROTEIN/NUCLEIC ACID DEGLYCASE DJ-1-RELATED"/>
    <property type="match status" value="1"/>
</dbReference>
<dbReference type="InterPro" id="IPR006287">
    <property type="entry name" value="DJ-1"/>
</dbReference>
<dbReference type="eggNOG" id="COG0693">
    <property type="taxonomic scope" value="Bacteria"/>
</dbReference>
<protein>
    <submittedName>
        <fullName evidence="2">DJ-1 family protein</fullName>
    </submittedName>
</protein>
<organism evidence="2 3">
    <name type="scientific">Olsenella profusa F0195</name>
    <dbReference type="NCBI Taxonomy" id="1125712"/>
    <lineage>
        <taxon>Bacteria</taxon>
        <taxon>Bacillati</taxon>
        <taxon>Actinomycetota</taxon>
        <taxon>Coriobacteriia</taxon>
        <taxon>Coriobacteriales</taxon>
        <taxon>Atopobiaceae</taxon>
        <taxon>Olsenella</taxon>
    </lineage>
</organism>
<dbReference type="EMBL" id="AWEZ01000008">
    <property type="protein sequence ID" value="ERL10525.1"/>
    <property type="molecule type" value="Genomic_DNA"/>
</dbReference>
<dbReference type="GO" id="GO:0005737">
    <property type="term" value="C:cytoplasm"/>
    <property type="evidence" value="ECO:0007669"/>
    <property type="project" value="TreeGrafter"/>
</dbReference>
<dbReference type="AlphaFoldDB" id="U2TW17"/>
<sequence>MFRQTTDRRVAAFFADGLEECEALVVCDCLFRSGIPVDKVSITDRRAVTSSHEVTVVCDRSITDDDFSFGDYDMLFLPGGMPGTTNLGECTALMGAVREQVVAGRDLAAVCAAPSLLARLGLLEGRHATSNPDFQQMLTDHGATVLQDPVVIDGNLITSKGLGTCVELGLALVRRILSDEAAETLKDQIVYLR</sequence>
<evidence type="ECO:0000313" key="2">
    <source>
        <dbReference type="EMBL" id="ERL10525.1"/>
    </source>
</evidence>
<dbReference type="InterPro" id="IPR050325">
    <property type="entry name" value="Prot/Nucl_acid_deglycase"/>
</dbReference>
<feature type="domain" description="DJ-1/PfpI" evidence="1">
    <location>
        <begin position="8"/>
        <end position="174"/>
    </location>
</feature>
<evidence type="ECO:0000259" key="1">
    <source>
        <dbReference type="Pfam" id="PF01965"/>
    </source>
</evidence>
<dbReference type="Proteomes" id="UP000016638">
    <property type="component" value="Unassembled WGS sequence"/>
</dbReference>
<dbReference type="RefSeq" id="WP_021725110.1">
    <property type="nucleotide sequence ID" value="NZ_AWEZ01000008.1"/>
</dbReference>
<dbReference type="PANTHER" id="PTHR48094:SF12">
    <property type="entry name" value="PARKINSON DISEASE PROTEIN 7 HOMOLOG"/>
    <property type="match status" value="1"/>
</dbReference>
<evidence type="ECO:0000313" key="3">
    <source>
        <dbReference type="Proteomes" id="UP000016638"/>
    </source>
</evidence>
<dbReference type="OrthoDB" id="9792284at2"/>
<dbReference type="PATRIC" id="fig|1125712.3.peg.255"/>
<comment type="caution">
    <text evidence="2">The sequence shown here is derived from an EMBL/GenBank/DDBJ whole genome shotgun (WGS) entry which is preliminary data.</text>
</comment>
<accession>U2TW17</accession>
<name>U2TW17_9ACTN</name>
<dbReference type="CDD" id="cd03135">
    <property type="entry name" value="GATase1_DJ-1"/>
    <property type="match status" value="1"/>
</dbReference>
<dbReference type="Pfam" id="PF01965">
    <property type="entry name" value="DJ-1_PfpI"/>
    <property type="match status" value="1"/>
</dbReference>
<reference evidence="2 3" key="1">
    <citation type="submission" date="2013-08" db="EMBL/GenBank/DDBJ databases">
        <authorList>
            <person name="Durkin A.S."/>
            <person name="Haft D.R."/>
            <person name="McCorrison J."/>
            <person name="Torralba M."/>
            <person name="Gillis M."/>
            <person name="Haft D.H."/>
            <person name="Methe B."/>
            <person name="Sutton G."/>
            <person name="Nelson K.E."/>
        </authorList>
    </citation>
    <scope>NUCLEOTIDE SEQUENCE [LARGE SCALE GENOMIC DNA]</scope>
    <source>
        <strain evidence="2 3">F0195</strain>
    </source>
</reference>
<dbReference type="STRING" id="1125712.HMPREF1316_2052"/>
<proteinExistence type="predicted"/>
<dbReference type="SUPFAM" id="SSF52317">
    <property type="entry name" value="Class I glutamine amidotransferase-like"/>
    <property type="match status" value="1"/>
</dbReference>